<keyword evidence="5 6" id="KW-0472">Membrane</keyword>
<evidence type="ECO:0000256" key="6">
    <source>
        <dbReference type="HAMAP-Rule" id="MF_01844"/>
    </source>
</evidence>
<evidence type="ECO:0000256" key="4">
    <source>
        <dbReference type="ARBA" id="ARBA00022989"/>
    </source>
</evidence>
<gene>
    <name evidence="6 7" type="primary">nhaA</name>
    <name evidence="7" type="ORF">PPG34_00335</name>
</gene>
<dbReference type="HAMAP" id="MF_01844">
    <property type="entry name" value="NhaA"/>
    <property type="match status" value="1"/>
</dbReference>
<evidence type="ECO:0000313" key="8">
    <source>
        <dbReference type="Proteomes" id="UP001250932"/>
    </source>
</evidence>
<dbReference type="PANTHER" id="PTHR30341">
    <property type="entry name" value="SODIUM ION/PROTON ANTIPORTER NHAA-RELATED"/>
    <property type="match status" value="1"/>
</dbReference>
<accession>A0ABU3K309</accession>
<evidence type="ECO:0000256" key="3">
    <source>
        <dbReference type="ARBA" id="ARBA00022692"/>
    </source>
</evidence>
<dbReference type="PANTHER" id="PTHR30341:SF0">
    <property type="entry name" value="NA(+)_H(+) ANTIPORTER NHAA"/>
    <property type="match status" value="1"/>
</dbReference>
<evidence type="ECO:0000256" key="2">
    <source>
        <dbReference type="ARBA" id="ARBA00022475"/>
    </source>
</evidence>
<dbReference type="RefSeq" id="WP_313831134.1">
    <property type="nucleotide sequence ID" value="NZ_JAQOUE010000001.1"/>
</dbReference>
<evidence type="ECO:0000256" key="5">
    <source>
        <dbReference type="ARBA" id="ARBA00023136"/>
    </source>
</evidence>
<dbReference type="EMBL" id="JAQOUE010000001">
    <property type="protein sequence ID" value="MDT7040776.1"/>
    <property type="molecule type" value="Genomic_DNA"/>
</dbReference>
<comment type="caution">
    <text evidence="7">The sequence shown here is derived from an EMBL/GenBank/DDBJ whole genome shotgun (WGS) entry which is preliminary data.</text>
</comment>
<keyword evidence="6" id="KW-0813">Transport</keyword>
<feature type="transmembrane region" description="Helical" evidence="6">
    <location>
        <begin position="122"/>
        <end position="142"/>
    </location>
</feature>
<dbReference type="NCBIfam" id="NF007111">
    <property type="entry name" value="PRK09560.1"/>
    <property type="match status" value="1"/>
</dbReference>
<keyword evidence="8" id="KW-1185">Reference proteome</keyword>
<feature type="transmembrane region" description="Helical" evidence="6">
    <location>
        <begin position="206"/>
        <end position="239"/>
    </location>
</feature>
<name>A0ABU3K309_9BACT</name>
<keyword evidence="6" id="KW-0915">Sodium</keyword>
<keyword evidence="6" id="KW-0739">Sodium transport</keyword>
<evidence type="ECO:0000256" key="1">
    <source>
        <dbReference type="ARBA" id="ARBA00004429"/>
    </source>
</evidence>
<keyword evidence="6" id="KW-0406">Ion transport</keyword>
<dbReference type="InterPro" id="IPR023171">
    <property type="entry name" value="Na/H_antiporter_dom_sf"/>
</dbReference>
<dbReference type="Pfam" id="PF06965">
    <property type="entry name" value="Na_H_antiport_1"/>
    <property type="match status" value="1"/>
</dbReference>
<keyword evidence="2 6" id="KW-1003">Cell membrane</keyword>
<proteinExistence type="inferred from homology"/>
<feature type="transmembrane region" description="Helical" evidence="6">
    <location>
        <begin position="362"/>
        <end position="381"/>
    </location>
</feature>
<feature type="transmembrane region" description="Helical" evidence="6">
    <location>
        <begin position="90"/>
        <end position="110"/>
    </location>
</feature>
<dbReference type="Proteomes" id="UP001250932">
    <property type="component" value="Unassembled WGS sequence"/>
</dbReference>
<protein>
    <recommendedName>
        <fullName evidence="6">Na(+)/H(+) antiporter NhaA</fullName>
    </recommendedName>
    <alternativeName>
        <fullName evidence="6">Sodium/proton antiporter NhaA</fullName>
    </alternativeName>
</protein>
<organism evidence="7 8">
    <name type="scientific">Candidatus Nitronereus thalassa</name>
    <dbReference type="NCBI Taxonomy" id="3020898"/>
    <lineage>
        <taxon>Bacteria</taxon>
        <taxon>Pseudomonadati</taxon>
        <taxon>Nitrospirota</taxon>
        <taxon>Nitrospiria</taxon>
        <taxon>Nitrospirales</taxon>
        <taxon>Nitrospiraceae</taxon>
        <taxon>Candidatus Nitronereus</taxon>
    </lineage>
</organism>
<dbReference type="NCBIfam" id="NF007112">
    <property type="entry name" value="PRK09561.1"/>
    <property type="match status" value="1"/>
</dbReference>
<keyword evidence="3 6" id="KW-0812">Transmembrane</keyword>
<feature type="transmembrane region" description="Helical" evidence="6">
    <location>
        <begin position="154"/>
        <end position="174"/>
    </location>
</feature>
<comment type="similarity">
    <text evidence="6">Belongs to the NhaA Na(+)/H(+) (TC 2.A.33) antiporter family.</text>
</comment>
<sequence>MPNKGHLLHPEQAAGLLMIGAMALALAAANSPLQPMYQAIHHTPVHVRFGALIIDKPLAVWINEGLMVIFFLLVGLEIKRELLEGQLRAPALFALPGLAALGGMALPAAIYSTINWTDPKLLHGWAIPTATDIVLALGILSFFNARIPHSLKVFLMAVAVFDDIGAVFIIGLFYGQELAFFPLTMVAIGGAVLAGLNIFHIVRPAAYVFVALFLWVSTLKAGIEPALVGVLIGLAVPLHVPDRANYSPLGETERQLRPWGLFCVVPLFAFFNAGVSFSGVQLETLFNKASVGIMAGLFLGKQLGIFGTAWIAVKLRLAQLPDDIKWSQLYGVALLGGIGFTMSLFVSSLAFTDSGLIQSSRFAILIGSSLSAVTGMVILYHSTMKENYEKG</sequence>
<keyword evidence="6" id="KW-0050">Antiport</keyword>
<dbReference type="InterPro" id="IPR004670">
    <property type="entry name" value="NhaA"/>
</dbReference>
<reference evidence="7 8" key="1">
    <citation type="journal article" date="2023" name="ISME J.">
        <title>Cultivation and genomic characterization of novel and ubiquitous marine nitrite-oxidizing bacteria from the Nitrospirales.</title>
        <authorList>
            <person name="Mueller A.J."/>
            <person name="Daebeler A."/>
            <person name="Herbold C.W."/>
            <person name="Kirkegaard R.H."/>
            <person name="Daims H."/>
        </authorList>
    </citation>
    <scope>NUCLEOTIDE SEQUENCE [LARGE SCALE GENOMIC DNA]</scope>
    <source>
        <strain evidence="7 8">EB</strain>
    </source>
</reference>
<comment type="function">
    <text evidence="6">Na(+)/H(+) antiporter that extrudes sodium in exchange for external protons.</text>
</comment>
<feature type="transmembrane region" description="Helical" evidence="6">
    <location>
        <begin position="12"/>
        <end position="29"/>
    </location>
</feature>
<feature type="transmembrane region" description="Helical" evidence="6">
    <location>
        <begin position="58"/>
        <end position="78"/>
    </location>
</feature>
<feature type="transmembrane region" description="Helical" evidence="6">
    <location>
        <begin position="329"/>
        <end position="350"/>
    </location>
</feature>
<dbReference type="Gene3D" id="1.20.1530.10">
    <property type="entry name" value="Na+/H+ antiporter like domain"/>
    <property type="match status" value="1"/>
</dbReference>
<feature type="transmembrane region" description="Helical" evidence="6">
    <location>
        <begin position="292"/>
        <end position="313"/>
    </location>
</feature>
<feature type="transmembrane region" description="Helical" evidence="6">
    <location>
        <begin position="259"/>
        <end position="280"/>
    </location>
</feature>
<evidence type="ECO:0000313" key="7">
    <source>
        <dbReference type="EMBL" id="MDT7040776.1"/>
    </source>
</evidence>
<comment type="catalytic activity">
    <reaction evidence="6">
        <text>Na(+)(in) + 2 H(+)(out) = Na(+)(out) + 2 H(+)(in)</text>
        <dbReference type="Rhea" id="RHEA:29251"/>
        <dbReference type="ChEBI" id="CHEBI:15378"/>
        <dbReference type="ChEBI" id="CHEBI:29101"/>
    </reaction>
</comment>
<keyword evidence="4 6" id="KW-1133">Transmembrane helix</keyword>
<comment type="subcellular location">
    <subcellularLocation>
        <location evidence="1">Cell inner membrane</location>
        <topology evidence="1">Multi-pass membrane protein</topology>
    </subcellularLocation>
    <subcellularLocation>
        <location evidence="6">Cell membrane</location>
        <topology evidence="6">Multi-pass membrane protein</topology>
    </subcellularLocation>
</comment>
<dbReference type="NCBIfam" id="TIGR00773">
    <property type="entry name" value="NhaA"/>
    <property type="match status" value="1"/>
</dbReference>
<feature type="transmembrane region" description="Helical" evidence="6">
    <location>
        <begin position="180"/>
        <end position="199"/>
    </location>
</feature>